<keyword evidence="2" id="KW-1185">Reference proteome</keyword>
<sequence>MSQPTIPSVTSSGTATPLRQYAGIGCLNLDVWSLVLEQLSTMNEQTTPLLAAMQTCRDLHKLGLKVLLDRGVFLMTEAAAQSFCRFLEEDNHSRAPLLQKLVLEISSFSENTLQALRVLLRHAARLRGVVINVPNGSFNPLDILQPSASTLRSARISYLNMTDWAGITLPNLQYLETDLLLLPASESLIRTFPKLTHLKTQLLFWDGEYGDLVDEDARNANIQTQQQSGSWPYLKCASGQLRAIFALGLTCPVSRLVLQANPPSDAGRVMLSSLLDRTPELKELVLTTNDDIFGLGWPFIRMERLYEKARLEEFPEERELLADRTRQGLRDIFVSATFFATVSMALIKAHYYRGTGQDEHHLAFQQSTCKLQQLSMTVDITCPVLACYNFDDAPQPLYSDCPVLKQICMHDVSAEADLLLQDVPTLQQIELRVFHHGEELHYQKRTVVGRWEVI</sequence>
<accession>A0A5C3P5M2</accession>
<gene>
    <name evidence="1" type="ORF">K466DRAFT_602737</name>
</gene>
<protein>
    <recommendedName>
        <fullName evidence="3">F-box domain-containing protein</fullName>
    </recommendedName>
</protein>
<evidence type="ECO:0000313" key="1">
    <source>
        <dbReference type="EMBL" id="TFK83580.1"/>
    </source>
</evidence>
<reference evidence="1 2" key="1">
    <citation type="journal article" date="2019" name="Nat. Ecol. Evol.">
        <title>Megaphylogeny resolves global patterns of mushroom evolution.</title>
        <authorList>
            <person name="Varga T."/>
            <person name="Krizsan K."/>
            <person name="Foldi C."/>
            <person name="Dima B."/>
            <person name="Sanchez-Garcia M."/>
            <person name="Sanchez-Ramirez S."/>
            <person name="Szollosi G.J."/>
            <person name="Szarkandi J.G."/>
            <person name="Papp V."/>
            <person name="Albert L."/>
            <person name="Andreopoulos W."/>
            <person name="Angelini C."/>
            <person name="Antonin V."/>
            <person name="Barry K.W."/>
            <person name="Bougher N.L."/>
            <person name="Buchanan P."/>
            <person name="Buyck B."/>
            <person name="Bense V."/>
            <person name="Catcheside P."/>
            <person name="Chovatia M."/>
            <person name="Cooper J."/>
            <person name="Damon W."/>
            <person name="Desjardin D."/>
            <person name="Finy P."/>
            <person name="Geml J."/>
            <person name="Haridas S."/>
            <person name="Hughes K."/>
            <person name="Justo A."/>
            <person name="Karasinski D."/>
            <person name="Kautmanova I."/>
            <person name="Kiss B."/>
            <person name="Kocsube S."/>
            <person name="Kotiranta H."/>
            <person name="LaButti K.M."/>
            <person name="Lechner B.E."/>
            <person name="Liimatainen K."/>
            <person name="Lipzen A."/>
            <person name="Lukacs Z."/>
            <person name="Mihaltcheva S."/>
            <person name="Morgado L.N."/>
            <person name="Niskanen T."/>
            <person name="Noordeloos M.E."/>
            <person name="Ohm R.A."/>
            <person name="Ortiz-Santana B."/>
            <person name="Ovrebo C."/>
            <person name="Racz N."/>
            <person name="Riley R."/>
            <person name="Savchenko A."/>
            <person name="Shiryaev A."/>
            <person name="Soop K."/>
            <person name="Spirin V."/>
            <person name="Szebenyi C."/>
            <person name="Tomsovsky M."/>
            <person name="Tulloss R.E."/>
            <person name="Uehling J."/>
            <person name="Grigoriev I.V."/>
            <person name="Vagvolgyi C."/>
            <person name="Papp T."/>
            <person name="Martin F.M."/>
            <person name="Miettinen O."/>
            <person name="Hibbett D.S."/>
            <person name="Nagy L.G."/>
        </authorList>
    </citation>
    <scope>NUCLEOTIDE SEQUENCE [LARGE SCALE GENOMIC DNA]</scope>
    <source>
        <strain evidence="1 2">HHB13444</strain>
    </source>
</reference>
<dbReference type="AlphaFoldDB" id="A0A5C3P5M2"/>
<name>A0A5C3P5M2_9APHY</name>
<evidence type="ECO:0000313" key="2">
    <source>
        <dbReference type="Proteomes" id="UP000308197"/>
    </source>
</evidence>
<dbReference type="SUPFAM" id="SSF52047">
    <property type="entry name" value="RNI-like"/>
    <property type="match status" value="1"/>
</dbReference>
<organism evidence="1 2">
    <name type="scientific">Polyporus arcularius HHB13444</name>
    <dbReference type="NCBI Taxonomy" id="1314778"/>
    <lineage>
        <taxon>Eukaryota</taxon>
        <taxon>Fungi</taxon>
        <taxon>Dikarya</taxon>
        <taxon>Basidiomycota</taxon>
        <taxon>Agaricomycotina</taxon>
        <taxon>Agaricomycetes</taxon>
        <taxon>Polyporales</taxon>
        <taxon>Polyporaceae</taxon>
        <taxon>Polyporus</taxon>
    </lineage>
</organism>
<dbReference type="EMBL" id="ML211382">
    <property type="protein sequence ID" value="TFK83580.1"/>
    <property type="molecule type" value="Genomic_DNA"/>
</dbReference>
<evidence type="ECO:0008006" key="3">
    <source>
        <dbReference type="Google" id="ProtNLM"/>
    </source>
</evidence>
<dbReference type="InParanoid" id="A0A5C3P5M2"/>
<proteinExistence type="predicted"/>
<dbReference type="Proteomes" id="UP000308197">
    <property type="component" value="Unassembled WGS sequence"/>
</dbReference>